<dbReference type="STRING" id="393595.ABO_2373"/>
<dbReference type="InterPro" id="IPR046863">
    <property type="entry name" value="MbnP-like_dom"/>
</dbReference>
<dbReference type="EMBL" id="AM286690">
    <property type="protein sequence ID" value="CAL17821.1"/>
    <property type="molecule type" value="Genomic_DNA"/>
</dbReference>
<dbReference type="InterPro" id="IPR023977">
    <property type="entry name" value="MbnP-like"/>
</dbReference>
<gene>
    <name evidence="2" type="ordered locus">ABO_2373</name>
</gene>
<sequence length="306" mass="32406">MRILTLATASLATILTGCGGSSSSGDRAWESSRSSTARTIEIPVKAVAGTTDISCDATLQSLGTAGTEVSLVDFRFFVHDLAVVTDEGQVIPVALDADAESQNADVALLDFRDKDENCAGEGANTNFNDTITIKVDVDSELVISDLQFTLGVPFELNHLDQSLAEEPLRNPGKASGMAWSWRGGYKFTGLDVKPVSDDISKNWHIHIGSTGCTADPAEGEEPVPCPNPNRATIKLPLEGANLEDIAIQLDYAKLVEGSNLSQDEGGASGCMSGFSDPECPAIFKRLGLPWGDTEAVEQSVFSIVPK</sequence>
<dbReference type="HOGENOM" id="CLU_061770_0_0_6"/>
<keyword evidence="3" id="KW-1185">Reference proteome</keyword>
<feature type="domain" description="Copper-binding protein MbnP-like" evidence="1">
    <location>
        <begin position="39"/>
        <end position="272"/>
    </location>
</feature>
<dbReference type="NCBIfam" id="TIGR04052">
    <property type="entry name" value="MbnP_like_WxW"/>
    <property type="match status" value="1"/>
</dbReference>
<evidence type="ECO:0000313" key="3">
    <source>
        <dbReference type="Proteomes" id="UP000008871"/>
    </source>
</evidence>
<dbReference type="AlphaFoldDB" id="Q0VLX7"/>
<dbReference type="Proteomes" id="UP000008871">
    <property type="component" value="Chromosome"/>
</dbReference>
<evidence type="ECO:0000259" key="1">
    <source>
        <dbReference type="Pfam" id="PF20243"/>
    </source>
</evidence>
<protein>
    <recommendedName>
        <fullName evidence="1">Copper-binding protein MbnP-like domain-containing protein</fullName>
    </recommendedName>
</protein>
<dbReference type="OrthoDB" id="64245at2"/>
<name>Q0VLX7_ALCBS</name>
<organism evidence="2 3">
    <name type="scientific">Alcanivorax borkumensis (strain ATCC 700651 / DSM 11573 / NCIMB 13689 / SK2)</name>
    <dbReference type="NCBI Taxonomy" id="393595"/>
    <lineage>
        <taxon>Bacteria</taxon>
        <taxon>Pseudomonadati</taxon>
        <taxon>Pseudomonadota</taxon>
        <taxon>Gammaproteobacteria</taxon>
        <taxon>Oceanospirillales</taxon>
        <taxon>Alcanivoracaceae</taxon>
        <taxon>Alcanivorax</taxon>
    </lineage>
</organism>
<accession>Q0VLX7</accession>
<dbReference type="Pfam" id="PF20243">
    <property type="entry name" value="MbnP"/>
    <property type="match status" value="1"/>
</dbReference>
<reference evidence="2 3" key="1">
    <citation type="journal article" date="2006" name="Nat. Biotechnol.">
        <title>Genome sequence of the ubiquitous hydrocarbon-degrading marine bacterium Alcanivorax borkumensis.</title>
        <authorList>
            <person name="Schneiker S."/>
            <person name="Martins dos Santos V.A.P."/>
            <person name="Bartels D."/>
            <person name="Bekel T."/>
            <person name="Brecht M."/>
            <person name="Buhrmester J."/>
            <person name="Chernikova T.N."/>
            <person name="Denaro R."/>
            <person name="Ferrer M."/>
            <person name="Gertler C."/>
            <person name="Goesmann A."/>
            <person name="Golyshina O.V."/>
            <person name="Kaminski F."/>
            <person name="Khachane A.N."/>
            <person name="Lang S."/>
            <person name="Linke B."/>
            <person name="McHardy A.C."/>
            <person name="Meyer F."/>
            <person name="Nechitaylo T."/>
            <person name="Puehler A."/>
            <person name="Regenhardt D."/>
            <person name="Rupp O."/>
            <person name="Sabirova J.S."/>
            <person name="Selbitschka W."/>
            <person name="Yakimov M.M."/>
            <person name="Timmis K.N."/>
            <person name="Vorhoelter F.-J."/>
            <person name="Weidner S."/>
            <person name="Kaiser O."/>
            <person name="Golyshin P.N."/>
        </authorList>
    </citation>
    <scope>NUCLEOTIDE SEQUENCE [LARGE SCALE GENOMIC DNA]</scope>
    <source>
        <strain evidence="3">ATCC 700651 / DSM 11573 / NCIMB 13689 / SK2</strain>
    </source>
</reference>
<evidence type="ECO:0000313" key="2">
    <source>
        <dbReference type="EMBL" id="CAL17821.1"/>
    </source>
</evidence>
<dbReference type="PROSITE" id="PS51257">
    <property type="entry name" value="PROKAR_LIPOPROTEIN"/>
    <property type="match status" value="1"/>
</dbReference>
<proteinExistence type="predicted"/>
<dbReference type="eggNOG" id="ENOG5030DUI">
    <property type="taxonomic scope" value="Bacteria"/>
</dbReference>
<dbReference type="RefSeq" id="WP_011589647.1">
    <property type="nucleotide sequence ID" value="NC_008260.1"/>
</dbReference>
<dbReference type="KEGG" id="abo:ABO_2373"/>